<evidence type="ECO:0000256" key="6">
    <source>
        <dbReference type="ARBA" id="ARBA00022967"/>
    </source>
</evidence>
<dbReference type="Pfam" id="PF00005">
    <property type="entry name" value="ABC_tran"/>
    <property type="match status" value="1"/>
</dbReference>
<dbReference type="AlphaFoldDB" id="M0M3K7"/>
<dbReference type="RefSeq" id="WP_007692159.1">
    <property type="nucleotide sequence ID" value="NZ_AJRK01000452.1"/>
</dbReference>
<comment type="subcellular location">
    <subcellularLocation>
        <location evidence="1">Cell membrane</location>
    </subcellularLocation>
</comment>
<dbReference type="PROSITE" id="PS50893">
    <property type="entry name" value="ABC_TRANSPORTER_2"/>
    <property type="match status" value="1"/>
</dbReference>
<dbReference type="SUPFAM" id="SSF52540">
    <property type="entry name" value="P-loop containing nucleoside triphosphate hydrolases"/>
    <property type="match status" value="1"/>
</dbReference>
<evidence type="ECO:0000256" key="3">
    <source>
        <dbReference type="ARBA" id="ARBA00022475"/>
    </source>
</evidence>
<dbReference type="InterPro" id="IPR003439">
    <property type="entry name" value="ABC_transporter-like_ATP-bd"/>
</dbReference>
<dbReference type="InterPro" id="IPR017871">
    <property type="entry name" value="ABC_transporter-like_CS"/>
</dbReference>
<evidence type="ECO:0000313" key="10">
    <source>
        <dbReference type="EMBL" id="EMA39194.1"/>
    </source>
</evidence>
<dbReference type="InterPro" id="IPR027417">
    <property type="entry name" value="P-loop_NTPase"/>
</dbReference>
<feature type="domain" description="ABC transporter" evidence="9">
    <location>
        <begin position="35"/>
        <end position="263"/>
    </location>
</feature>
<reference evidence="10 11" key="1">
    <citation type="journal article" date="2014" name="PLoS Genet.">
        <title>Phylogenetically driven sequencing of extremely halophilic archaea reveals strategies for static and dynamic osmo-response.</title>
        <authorList>
            <person name="Becker E.A."/>
            <person name="Seitzer P.M."/>
            <person name="Tritt A."/>
            <person name="Larsen D."/>
            <person name="Krusor M."/>
            <person name="Yao A.I."/>
            <person name="Wu D."/>
            <person name="Madern D."/>
            <person name="Eisen J.A."/>
            <person name="Darling A.E."/>
            <person name="Facciotti M.T."/>
        </authorList>
    </citation>
    <scope>NUCLEOTIDE SEQUENCE [LARGE SCALE GENOMIC DNA]</scope>
    <source>
        <strain evidence="10 11">100A6</strain>
    </source>
</reference>
<dbReference type="EMBL" id="AOMB01000020">
    <property type="protein sequence ID" value="EMA39194.1"/>
    <property type="molecule type" value="Genomic_DNA"/>
</dbReference>
<dbReference type="CDD" id="cd03230">
    <property type="entry name" value="ABC_DR_subfamily_A"/>
    <property type="match status" value="1"/>
</dbReference>
<sequence>MSEPEQARTVSAVATDVEPAGGPETDTPVASDPIVRIRGLTYTYAGSDEPAVRGIDFTVREGEIFGFLGPSGAGKSTTQKVLTGLLDGYEGSVRVFGEEVANHGGDYYERIGISAEAPNHYLKLTGRENLTLFASLYDREPRDPDELLELVGLADDADRPVSAYSKGMRMRLNFVRALLNHPDLLVLDEPTNGLDPGNAKTVKDVVRELRASGTTVFVTTHDMNVADQLCDRVAFMVDGELPVVDSPKALKVRHGKRTVRVEVSRDGSQTDSLEPLTFPLDGLAEDPEFQRLLASGAVETLHTEEATLEDVFLDVTGEQLR</sequence>
<dbReference type="GO" id="GO:0016887">
    <property type="term" value="F:ATP hydrolysis activity"/>
    <property type="evidence" value="ECO:0007669"/>
    <property type="project" value="InterPro"/>
</dbReference>
<dbReference type="GO" id="GO:0005886">
    <property type="term" value="C:plasma membrane"/>
    <property type="evidence" value="ECO:0007669"/>
    <property type="project" value="UniProtKB-SubCell"/>
</dbReference>
<evidence type="ECO:0000256" key="7">
    <source>
        <dbReference type="ARBA" id="ARBA00023136"/>
    </source>
</evidence>
<evidence type="ECO:0000256" key="5">
    <source>
        <dbReference type="ARBA" id="ARBA00022840"/>
    </source>
</evidence>
<dbReference type="GO" id="GO:0005524">
    <property type="term" value="F:ATP binding"/>
    <property type="evidence" value="ECO:0007669"/>
    <property type="project" value="UniProtKB-KW"/>
</dbReference>
<keyword evidence="2" id="KW-0813">Transport</keyword>
<keyword evidence="3" id="KW-1003">Cell membrane</keyword>
<dbReference type="SMART" id="SM00382">
    <property type="entry name" value="AAA"/>
    <property type="match status" value="1"/>
</dbReference>
<gene>
    <name evidence="10" type="ORF">C447_06748</name>
</gene>
<dbReference type="eggNOG" id="arCOG00194">
    <property type="taxonomic scope" value="Archaea"/>
</dbReference>
<evidence type="ECO:0000313" key="11">
    <source>
        <dbReference type="Proteomes" id="UP000011566"/>
    </source>
</evidence>
<keyword evidence="5" id="KW-0067">ATP-binding</keyword>
<comment type="caution">
    <text evidence="10">The sequence shown here is derived from an EMBL/GenBank/DDBJ whole genome shotgun (WGS) entry which is preliminary data.</text>
</comment>
<dbReference type="OrthoDB" id="87732at2157"/>
<dbReference type="Gene3D" id="3.40.50.300">
    <property type="entry name" value="P-loop containing nucleotide triphosphate hydrolases"/>
    <property type="match status" value="1"/>
</dbReference>
<protein>
    <submittedName>
        <fullName evidence="10">ABC transporter-like protein</fullName>
    </submittedName>
</protein>
<evidence type="ECO:0000256" key="4">
    <source>
        <dbReference type="ARBA" id="ARBA00022741"/>
    </source>
</evidence>
<proteinExistence type="predicted"/>
<dbReference type="Proteomes" id="UP000011566">
    <property type="component" value="Unassembled WGS sequence"/>
</dbReference>
<keyword evidence="4" id="KW-0547">Nucleotide-binding</keyword>
<evidence type="ECO:0000256" key="2">
    <source>
        <dbReference type="ARBA" id="ARBA00022448"/>
    </source>
</evidence>
<accession>M0M3K7</accession>
<evidence type="ECO:0000259" key="9">
    <source>
        <dbReference type="PROSITE" id="PS50893"/>
    </source>
</evidence>
<keyword evidence="6" id="KW-1278">Translocase</keyword>
<keyword evidence="7" id="KW-0472">Membrane</keyword>
<keyword evidence="11" id="KW-1185">Reference proteome</keyword>
<evidence type="ECO:0000256" key="1">
    <source>
        <dbReference type="ARBA" id="ARBA00004236"/>
    </source>
</evidence>
<dbReference type="PATRIC" id="fig|1132509.6.peg.1529"/>
<dbReference type="FunFam" id="3.40.50.300:FF:000589">
    <property type="entry name" value="ABC transporter, ATP-binding subunit"/>
    <property type="match status" value="1"/>
</dbReference>
<name>M0M3K7_9EURY</name>
<evidence type="ECO:0000256" key="8">
    <source>
        <dbReference type="SAM" id="MobiDB-lite"/>
    </source>
</evidence>
<dbReference type="PROSITE" id="PS00211">
    <property type="entry name" value="ABC_TRANSPORTER_1"/>
    <property type="match status" value="1"/>
</dbReference>
<feature type="region of interest" description="Disordered" evidence="8">
    <location>
        <begin position="1"/>
        <end position="30"/>
    </location>
</feature>
<dbReference type="InterPro" id="IPR003593">
    <property type="entry name" value="AAA+_ATPase"/>
</dbReference>
<organism evidence="10 11">
    <name type="scientific">Halococcus hamelinensis 100A6</name>
    <dbReference type="NCBI Taxonomy" id="1132509"/>
    <lineage>
        <taxon>Archaea</taxon>
        <taxon>Methanobacteriati</taxon>
        <taxon>Methanobacteriota</taxon>
        <taxon>Stenosarchaea group</taxon>
        <taxon>Halobacteria</taxon>
        <taxon>Halobacteriales</taxon>
        <taxon>Halococcaceae</taxon>
        <taxon>Halococcus</taxon>
    </lineage>
</organism>
<dbReference type="InterPro" id="IPR050763">
    <property type="entry name" value="ABC_transporter_ATP-binding"/>
</dbReference>
<dbReference type="PANTHER" id="PTHR42711:SF18">
    <property type="entry name" value="ABC TRANSPORTER, ATP-BINDING PROTEIN"/>
    <property type="match status" value="1"/>
</dbReference>
<dbReference type="PANTHER" id="PTHR42711">
    <property type="entry name" value="ABC TRANSPORTER ATP-BINDING PROTEIN"/>
    <property type="match status" value="1"/>
</dbReference>